<dbReference type="InterPro" id="IPR013187">
    <property type="entry name" value="F-box-assoc_dom_typ3"/>
</dbReference>
<evidence type="ECO:0000313" key="2">
    <source>
        <dbReference type="EMBL" id="EFH46971.1"/>
    </source>
</evidence>
<dbReference type="Pfam" id="PF08268">
    <property type="entry name" value="FBA_3"/>
    <property type="match status" value="1"/>
</dbReference>
<proteinExistence type="predicted"/>
<dbReference type="Gramene" id="scaffold_703952.1">
    <property type="protein sequence ID" value="scaffold_703952.1"/>
    <property type="gene ID" value="scaffold_703952.1"/>
</dbReference>
<dbReference type="NCBIfam" id="TIGR01640">
    <property type="entry name" value="F_box_assoc_1"/>
    <property type="match status" value="1"/>
</dbReference>
<protein>
    <recommendedName>
        <fullName evidence="1">F-box associated beta-propeller type 3 domain-containing protein</fullName>
    </recommendedName>
</protein>
<sequence>MLNYTNKLGVMRGDDNGLFSGTTTSLELWDLDDVEKHKWLKKIYVLPPMWKNLVADTRLCIVGMTSNGEFVFSTYVLSDPFYIFYYNAEKNTIVRVTIQGIGPVSGQDIYTFIDHIEDVKRM</sequence>
<evidence type="ECO:0000313" key="3">
    <source>
        <dbReference type="Proteomes" id="UP000008694"/>
    </source>
</evidence>
<name>D7MJ91_ARALL</name>
<dbReference type="AlphaFoldDB" id="D7MJ91"/>
<organism evidence="3">
    <name type="scientific">Arabidopsis lyrata subsp. lyrata</name>
    <name type="common">Lyre-leaved rock-cress</name>
    <dbReference type="NCBI Taxonomy" id="81972"/>
    <lineage>
        <taxon>Eukaryota</taxon>
        <taxon>Viridiplantae</taxon>
        <taxon>Streptophyta</taxon>
        <taxon>Embryophyta</taxon>
        <taxon>Tracheophyta</taxon>
        <taxon>Spermatophyta</taxon>
        <taxon>Magnoliopsida</taxon>
        <taxon>eudicotyledons</taxon>
        <taxon>Gunneridae</taxon>
        <taxon>Pentapetalae</taxon>
        <taxon>rosids</taxon>
        <taxon>malvids</taxon>
        <taxon>Brassicales</taxon>
        <taxon>Brassicaceae</taxon>
        <taxon>Camelineae</taxon>
        <taxon>Arabidopsis</taxon>
    </lineage>
</organism>
<dbReference type="InterPro" id="IPR017451">
    <property type="entry name" value="F-box-assoc_interact_dom"/>
</dbReference>
<dbReference type="HOGENOM" id="CLU_027176_9_2_1"/>
<feature type="domain" description="F-box associated beta-propeller type 3" evidence="1">
    <location>
        <begin position="1"/>
        <end position="116"/>
    </location>
</feature>
<reference evidence="3" key="1">
    <citation type="journal article" date="2011" name="Nat. Genet.">
        <title>The Arabidopsis lyrata genome sequence and the basis of rapid genome size change.</title>
        <authorList>
            <person name="Hu T.T."/>
            <person name="Pattyn P."/>
            <person name="Bakker E.G."/>
            <person name="Cao J."/>
            <person name="Cheng J.-F."/>
            <person name="Clark R.M."/>
            <person name="Fahlgren N."/>
            <person name="Fawcett J.A."/>
            <person name="Grimwood J."/>
            <person name="Gundlach H."/>
            <person name="Haberer G."/>
            <person name="Hollister J.D."/>
            <person name="Ossowski S."/>
            <person name="Ottilar R.P."/>
            <person name="Salamov A.A."/>
            <person name="Schneeberger K."/>
            <person name="Spannagl M."/>
            <person name="Wang X."/>
            <person name="Yang L."/>
            <person name="Nasrallah M.E."/>
            <person name="Bergelson J."/>
            <person name="Carrington J.C."/>
            <person name="Gaut B.S."/>
            <person name="Schmutz J."/>
            <person name="Mayer K.F.X."/>
            <person name="Van de Peer Y."/>
            <person name="Grigoriev I.V."/>
            <person name="Nordborg M."/>
            <person name="Weigel D."/>
            <person name="Guo Y.-L."/>
        </authorList>
    </citation>
    <scope>NUCLEOTIDE SEQUENCE [LARGE SCALE GENOMIC DNA]</scope>
    <source>
        <strain evidence="3">cv. MN47</strain>
    </source>
</reference>
<dbReference type="EMBL" id="GL348719">
    <property type="protein sequence ID" value="EFH46971.1"/>
    <property type="molecule type" value="Genomic_DNA"/>
</dbReference>
<accession>D7MJ91</accession>
<dbReference type="PANTHER" id="PTHR31111">
    <property type="entry name" value="BNAA05G37150D PROTEIN-RELATED"/>
    <property type="match status" value="1"/>
</dbReference>
<gene>
    <name evidence="2" type="ORF">ARALYDRAFT_916210</name>
</gene>
<dbReference type="Proteomes" id="UP000008694">
    <property type="component" value="Unassembled WGS sequence"/>
</dbReference>
<dbReference type="PANTHER" id="PTHR31111:SF125">
    <property type="entry name" value="F-BOX PROTEIN CPR30-LIKE"/>
    <property type="match status" value="1"/>
</dbReference>
<keyword evidence="3" id="KW-1185">Reference proteome</keyword>
<evidence type="ECO:0000259" key="1">
    <source>
        <dbReference type="Pfam" id="PF08268"/>
    </source>
</evidence>